<dbReference type="InterPro" id="IPR020103">
    <property type="entry name" value="PsdUridine_synth_cat_dom_sf"/>
</dbReference>
<dbReference type="PANTHER" id="PTHR21600">
    <property type="entry name" value="MITOCHONDRIAL RNA PSEUDOURIDINE SYNTHASE"/>
    <property type="match status" value="1"/>
</dbReference>
<evidence type="ECO:0000256" key="8">
    <source>
        <dbReference type="RuleBase" id="RU362028"/>
    </source>
</evidence>
<dbReference type="SMART" id="SM00363">
    <property type="entry name" value="S4"/>
    <property type="match status" value="1"/>
</dbReference>
<evidence type="ECO:0000256" key="1">
    <source>
        <dbReference type="ARBA" id="ARBA00000381"/>
    </source>
</evidence>
<protein>
    <recommendedName>
        <fullName evidence="8">Pseudouridine synthase</fullName>
        <ecNumber evidence="8">5.4.99.-</ecNumber>
    </recommendedName>
</protein>
<evidence type="ECO:0000256" key="4">
    <source>
        <dbReference type="ARBA" id="ARBA00022552"/>
    </source>
</evidence>
<dbReference type="EC" id="5.4.99.-" evidence="8"/>
<dbReference type="CDD" id="cd00165">
    <property type="entry name" value="S4"/>
    <property type="match status" value="1"/>
</dbReference>
<dbReference type="PANTHER" id="PTHR21600:SF92">
    <property type="entry name" value="RIBOSOMAL LARGE SUBUNIT PSEUDOURIDINE SYNTHASE C"/>
    <property type="match status" value="1"/>
</dbReference>
<dbReference type="InterPro" id="IPR036986">
    <property type="entry name" value="S4_RNA-bd_sf"/>
</dbReference>
<evidence type="ECO:0000313" key="10">
    <source>
        <dbReference type="EMBL" id="GGC03022.1"/>
    </source>
</evidence>
<evidence type="ECO:0000256" key="6">
    <source>
        <dbReference type="ARBA" id="ARBA00023235"/>
    </source>
</evidence>
<gene>
    <name evidence="10" type="primary">rluC</name>
    <name evidence="10" type="ORF">GCM10011352_31560</name>
</gene>
<dbReference type="PROSITE" id="PS50889">
    <property type="entry name" value="S4"/>
    <property type="match status" value="1"/>
</dbReference>
<evidence type="ECO:0000313" key="11">
    <source>
        <dbReference type="Proteomes" id="UP000629025"/>
    </source>
</evidence>
<reference evidence="11" key="1">
    <citation type="journal article" date="2019" name="Int. J. Syst. Evol. Microbiol.">
        <title>The Global Catalogue of Microorganisms (GCM) 10K type strain sequencing project: providing services to taxonomists for standard genome sequencing and annotation.</title>
        <authorList>
            <consortium name="The Broad Institute Genomics Platform"/>
            <consortium name="The Broad Institute Genome Sequencing Center for Infectious Disease"/>
            <person name="Wu L."/>
            <person name="Ma J."/>
        </authorList>
    </citation>
    <scope>NUCLEOTIDE SEQUENCE [LARGE SCALE GENOMIC DNA]</scope>
    <source>
        <strain evidence="11">CGMCC 1.15341</strain>
    </source>
</reference>
<dbReference type="InterPro" id="IPR006225">
    <property type="entry name" value="PsdUridine_synth_RluC/D"/>
</dbReference>
<organism evidence="10 11">
    <name type="scientific">Marinobacterium zhoushanense</name>
    <dbReference type="NCBI Taxonomy" id="1679163"/>
    <lineage>
        <taxon>Bacteria</taxon>
        <taxon>Pseudomonadati</taxon>
        <taxon>Pseudomonadota</taxon>
        <taxon>Gammaproteobacteria</taxon>
        <taxon>Oceanospirillales</taxon>
        <taxon>Oceanospirillaceae</taxon>
        <taxon>Marinobacterium</taxon>
    </lineage>
</organism>
<dbReference type="Pfam" id="PF01479">
    <property type="entry name" value="S4"/>
    <property type="match status" value="1"/>
</dbReference>
<evidence type="ECO:0000256" key="2">
    <source>
        <dbReference type="ARBA" id="ARBA00002876"/>
    </source>
</evidence>
<dbReference type="NCBIfam" id="NF008249">
    <property type="entry name" value="PRK11025.1"/>
    <property type="match status" value="1"/>
</dbReference>
<dbReference type="Proteomes" id="UP000629025">
    <property type="component" value="Unassembled WGS sequence"/>
</dbReference>
<dbReference type="InterPro" id="IPR006145">
    <property type="entry name" value="PsdUridine_synth_RsuA/RluA"/>
</dbReference>
<evidence type="ECO:0000256" key="7">
    <source>
        <dbReference type="PROSITE-ProRule" id="PRU00182"/>
    </source>
</evidence>
<evidence type="ECO:0000259" key="9">
    <source>
        <dbReference type="SMART" id="SM00363"/>
    </source>
</evidence>
<comment type="caution">
    <text evidence="10">The sequence shown here is derived from an EMBL/GenBank/DDBJ whole genome shotgun (WGS) entry which is preliminary data.</text>
</comment>
<keyword evidence="11" id="KW-1185">Reference proteome</keyword>
<keyword evidence="5 7" id="KW-0694">RNA-binding</keyword>
<name>A0ABQ1KNS6_9GAMM</name>
<comment type="catalytic activity">
    <reaction evidence="8">
        <text>a uridine in RNA = a pseudouridine in RNA</text>
        <dbReference type="Rhea" id="RHEA:48348"/>
        <dbReference type="Rhea" id="RHEA-COMP:12068"/>
        <dbReference type="Rhea" id="RHEA-COMP:12069"/>
        <dbReference type="ChEBI" id="CHEBI:65314"/>
        <dbReference type="ChEBI" id="CHEBI:65315"/>
    </reaction>
</comment>
<feature type="domain" description="RNA-binding S4" evidence="9">
    <location>
        <begin position="24"/>
        <end position="84"/>
    </location>
</feature>
<proteinExistence type="inferred from homology"/>
<dbReference type="SUPFAM" id="SSF55174">
    <property type="entry name" value="Alpha-L RNA-binding motif"/>
    <property type="match status" value="1"/>
</dbReference>
<evidence type="ECO:0000256" key="3">
    <source>
        <dbReference type="ARBA" id="ARBA00010876"/>
    </source>
</evidence>
<dbReference type="Gene3D" id="3.10.290.10">
    <property type="entry name" value="RNA-binding S4 domain"/>
    <property type="match status" value="1"/>
</dbReference>
<keyword evidence="6 8" id="KW-0413">Isomerase</keyword>
<evidence type="ECO:0000256" key="5">
    <source>
        <dbReference type="ARBA" id="ARBA00022884"/>
    </source>
</evidence>
<dbReference type="PROSITE" id="PS01129">
    <property type="entry name" value="PSI_RLU"/>
    <property type="match status" value="1"/>
</dbReference>
<keyword evidence="4" id="KW-0698">rRNA processing</keyword>
<sequence>MANESTGIQSGVQFITVEEDQGGQRIDNFLRTALKGAPKSLIYRVLRKGEVRVNKKRIKPEYKLEPGDLIRVPPIRLPEKGDAPVVGDKLLEFLERAVVYEDDALMVINKPSGLAVHGGSGINLGLIEALRQLRPQQRFLELVHRLDRDTSGCIMIAKKRSMLRYLHELLRQHRVQKVYQALVQGRWESKDKRVDAPLLRGELKSGERMVKVDAQGKPSLTDFRILRRFGGSATLIEARPKTGRTHQIRVHTQFVGHPIIGDPKYGIDVINQQYRELGFRRLMLHAAALELKLPDGTPLKVEAALEPQIESALEQLLHSVEKQDQNQTGSGC</sequence>
<dbReference type="SUPFAM" id="SSF55120">
    <property type="entry name" value="Pseudouridine synthase"/>
    <property type="match status" value="1"/>
</dbReference>
<dbReference type="InterPro" id="IPR050188">
    <property type="entry name" value="RluA_PseudoU_synthase"/>
</dbReference>
<dbReference type="RefSeq" id="WP_188750044.1">
    <property type="nucleotide sequence ID" value="NZ_BMIJ01000006.1"/>
</dbReference>
<dbReference type="EMBL" id="BMIJ01000006">
    <property type="protein sequence ID" value="GGC03022.1"/>
    <property type="molecule type" value="Genomic_DNA"/>
</dbReference>
<dbReference type="InterPro" id="IPR002942">
    <property type="entry name" value="S4_RNA-bd"/>
</dbReference>
<accession>A0ABQ1KNS6</accession>
<comment type="catalytic activity">
    <reaction evidence="1">
        <text>uridine(955/2504/2580) in 23S rRNA = pseudouridine(955/2504/2580) in 23S rRNA</text>
        <dbReference type="Rhea" id="RHEA:42528"/>
        <dbReference type="Rhea" id="RHEA-COMP:10099"/>
        <dbReference type="Rhea" id="RHEA-COMP:10100"/>
        <dbReference type="ChEBI" id="CHEBI:65314"/>
        <dbReference type="ChEBI" id="CHEBI:65315"/>
        <dbReference type="EC" id="5.4.99.24"/>
    </reaction>
</comment>
<dbReference type="CDD" id="cd02869">
    <property type="entry name" value="PseudoU_synth_RluA_like"/>
    <property type="match status" value="1"/>
</dbReference>
<comment type="similarity">
    <text evidence="3 8">Belongs to the pseudouridine synthase RluA family.</text>
</comment>
<dbReference type="NCBIfam" id="TIGR00005">
    <property type="entry name" value="rluA_subfam"/>
    <property type="match status" value="1"/>
</dbReference>
<dbReference type="InterPro" id="IPR006224">
    <property type="entry name" value="PsdUridine_synth_RluA-like_CS"/>
</dbReference>
<dbReference type="Gene3D" id="3.30.2350.10">
    <property type="entry name" value="Pseudouridine synthase"/>
    <property type="match status" value="1"/>
</dbReference>
<dbReference type="Pfam" id="PF00849">
    <property type="entry name" value="PseudoU_synth_2"/>
    <property type="match status" value="1"/>
</dbReference>
<comment type="function">
    <text evidence="2">Responsible for synthesis of pseudouridine from uracil at positions 955, 2504 and 2580 in 23S ribosomal RNA.</text>
</comment>